<dbReference type="EMBL" id="WNWS01000009">
    <property type="protein sequence ID" value="KAE9988309.1"/>
    <property type="molecule type" value="Genomic_DNA"/>
</dbReference>
<protein>
    <submittedName>
        <fullName evidence="1">Uncharacterized protein</fullName>
    </submittedName>
</protein>
<reference evidence="1 2" key="1">
    <citation type="submission" date="2018-12" db="EMBL/GenBank/DDBJ databases">
        <title>Venturia inaequalis Genome Resource.</title>
        <authorList>
            <person name="Lichtner F.J."/>
        </authorList>
    </citation>
    <scope>NUCLEOTIDE SEQUENCE [LARGE SCALE GENOMIC DNA]</scope>
    <source>
        <strain evidence="1 2">120213</strain>
    </source>
</reference>
<comment type="caution">
    <text evidence="1">The sequence shown here is derived from an EMBL/GenBank/DDBJ whole genome shotgun (WGS) entry which is preliminary data.</text>
</comment>
<gene>
    <name evidence="1" type="ORF">EG328_011682</name>
</gene>
<evidence type="ECO:0000313" key="2">
    <source>
        <dbReference type="Proteomes" id="UP000447873"/>
    </source>
</evidence>
<proteinExistence type="predicted"/>
<accession>A0A8H3VK22</accession>
<evidence type="ECO:0000313" key="1">
    <source>
        <dbReference type="EMBL" id="KAE9988309.1"/>
    </source>
</evidence>
<name>A0A8H3VK22_VENIN</name>
<dbReference type="AlphaFoldDB" id="A0A8H3VK22"/>
<organism evidence="1 2">
    <name type="scientific">Venturia inaequalis</name>
    <name type="common">Apple scab fungus</name>
    <dbReference type="NCBI Taxonomy" id="5025"/>
    <lineage>
        <taxon>Eukaryota</taxon>
        <taxon>Fungi</taxon>
        <taxon>Dikarya</taxon>
        <taxon>Ascomycota</taxon>
        <taxon>Pezizomycotina</taxon>
        <taxon>Dothideomycetes</taxon>
        <taxon>Pleosporomycetidae</taxon>
        <taxon>Venturiales</taxon>
        <taxon>Venturiaceae</taxon>
        <taxon>Venturia</taxon>
    </lineage>
</organism>
<dbReference type="Proteomes" id="UP000447873">
    <property type="component" value="Unassembled WGS sequence"/>
</dbReference>
<sequence length="287" mass="32961">MSLPSPVPPRSGSLQLVNNTQNTTHHRNLSWNQIKSMDSIFSTPEETTEDRPTGRVGFLDLPGEIRNQIYSLIFAPAAPGLCLFPSVERFNSFAFVSNCSQIHKEASMFAFSLCYTATNRWHRHDLVQMSQICNRLPSMLSARIHSLELQMQWRLPHKNETTGTYDFFDGFMDWTRWIWDCVELFSGVKKLKIAHTWRGNIDGLSCLKHCLENDVYGPAGVRAPNPETRKWDVRHVTAGPNNRVMKLLLRGLDERHGRVVEIRCVAVSKEELIRYRERSYGWLGTPG</sequence>